<name>A0A3M7S993_BRAPC</name>
<comment type="caution">
    <text evidence="1">The sequence shown here is derived from an EMBL/GenBank/DDBJ whole genome shotgun (WGS) entry which is preliminary data.</text>
</comment>
<accession>A0A3M7S993</accession>
<evidence type="ECO:0000313" key="1">
    <source>
        <dbReference type="EMBL" id="RNA32374.1"/>
    </source>
</evidence>
<dbReference type="Proteomes" id="UP000276133">
    <property type="component" value="Unassembled WGS sequence"/>
</dbReference>
<evidence type="ECO:0000313" key="2">
    <source>
        <dbReference type="Proteomes" id="UP000276133"/>
    </source>
</evidence>
<reference evidence="1 2" key="1">
    <citation type="journal article" date="2018" name="Sci. Rep.">
        <title>Genomic signatures of local adaptation to the degree of environmental predictability in rotifers.</title>
        <authorList>
            <person name="Franch-Gras L."/>
            <person name="Hahn C."/>
            <person name="Garcia-Roger E.M."/>
            <person name="Carmona M.J."/>
            <person name="Serra M."/>
            <person name="Gomez A."/>
        </authorList>
    </citation>
    <scope>NUCLEOTIDE SEQUENCE [LARGE SCALE GENOMIC DNA]</scope>
    <source>
        <strain evidence="1">HYR1</strain>
    </source>
</reference>
<dbReference type="EMBL" id="REGN01001812">
    <property type="protein sequence ID" value="RNA32374.1"/>
    <property type="molecule type" value="Genomic_DNA"/>
</dbReference>
<sequence length="130" mass="14898">MSLQLKDPLNEIDEQHQRHELNELELKVEELCSVDKYILKTEIRSNCKNNPVVIELIKIFNSKQKDEIASKIAQLCDGNVARRGLSISANNNNNNNNNNLVTFYNIAPQISEVLMLYEASLRNNLERSSL</sequence>
<protein>
    <submittedName>
        <fullName evidence="1">Uncharacterized protein</fullName>
    </submittedName>
</protein>
<gene>
    <name evidence="1" type="ORF">BpHYR1_023647</name>
</gene>
<dbReference type="AlphaFoldDB" id="A0A3M7S993"/>
<proteinExistence type="predicted"/>
<keyword evidence="2" id="KW-1185">Reference proteome</keyword>
<organism evidence="1 2">
    <name type="scientific">Brachionus plicatilis</name>
    <name type="common">Marine rotifer</name>
    <name type="synonym">Brachionus muelleri</name>
    <dbReference type="NCBI Taxonomy" id="10195"/>
    <lineage>
        <taxon>Eukaryota</taxon>
        <taxon>Metazoa</taxon>
        <taxon>Spiralia</taxon>
        <taxon>Gnathifera</taxon>
        <taxon>Rotifera</taxon>
        <taxon>Eurotatoria</taxon>
        <taxon>Monogononta</taxon>
        <taxon>Pseudotrocha</taxon>
        <taxon>Ploima</taxon>
        <taxon>Brachionidae</taxon>
        <taxon>Brachionus</taxon>
    </lineage>
</organism>